<protein>
    <submittedName>
        <fullName evidence="2">Uncharacterized protein</fullName>
    </submittedName>
</protein>
<sequence>MDKTSDVKDMGRGSDWDNELQNLDKNSPSADIKAAVQASVKAAGLIASFIAPIAAKKRKNIEDLGEGYRDGHSGYGFYFGDIRNDD</sequence>
<dbReference type="RefSeq" id="WP_162366965.1">
    <property type="nucleotide sequence ID" value="NZ_WUBS01000011.1"/>
</dbReference>
<evidence type="ECO:0000256" key="1">
    <source>
        <dbReference type="SAM" id="MobiDB-lite"/>
    </source>
</evidence>
<proteinExistence type="predicted"/>
<dbReference type="AlphaFoldDB" id="A0A845SH95"/>
<reference evidence="2 3" key="2">
    <citation type="submission" date="2020-02" db="EMBL/GenBank/DDBJ databases">
        <title>The new genus of Enterobacteriales.</title>
        <authorList>
            <person name="Kim I.S."/>
        </authorList>
    </citation>
    <scope>NUCLEOTIDE SEQUENCE [LARGE SCALE GENOMIC DNA]</scope>
    <source>
        <strain evidence="2 3">SAP-6</strain>
    </source>
</reference>
<organism evidence="2 3">
    <name type="scientific">Acerihabitans arboris</name>
    <dbReference type="NCBI Taxonomy" id="2691583"/>
    <lineage>
        <taxon>Bacteria</taxon>
        <taxon>Pseudomonadati</taxon>
        <taxon>Pseudomonadota</taxon>
        <taxon>Gammaproteobacteria</taxon>
        <taxon>Enterobacterales</taxon>
        <taxon>Pectobacteriaceae</taxon>
        <taxon>Acerihabitans</taxon>
    </lineage>
</organism>
<comment type="caution">
    <text evidence="2">The sequence shown here is derived from an EMBL/GenBank/DDBJ whole genome shotgun (WGS) entry which is preliminary data.</text>
</comment>
<dbReference type="EMBL" id="WUBS01000011">
    <property type="protein sequence ID" value="NDL64250.1"/>
    <property type="molecule type" value="Genomic_DNA"/>
</dbReference>
<name>A0A845SH95_9GAMM</name>
<reference evidence="2 3" key="1">
    <citation type="submission" date="2019-12" db="EMBL/GenBank/DDBJ databases">
        <authorList>
            <person name="Lee S.D."/>
        </authorList>
    </citation>
    <scope>NUCLEOTIDE SEQUENCE [LARGE SCALE GENOMIC DNA]</scope>
    <source>
        <strain evidence="2 3">SAP-6</strain>
    </source>
</reference>
<accession>A0A845SH95</accession>
<dbReference type="Proteomes" id="UP000461443">
    <property type="component" value="Unassembled WGS sequence"/>
</dbReference>
<feature type="compositionally biased region" description="Basic and acidic residues" evidence="1">
    <location>
        <begin position="1"/>
        <end position="15"/>
    </location>
</feature>
<gene>
    <name evidence="2" type="ORF">GRH90_16035</name>
</gene>
<feature type="region of interest" description="Disordered" evidence="1">
    <location>
        <begin position="1"/>
        <end position="26"/>
    </location>
</feature>
<evidence type="ECO:0000313" key="2">
    <source>
        <dbReference type="EMBL" id="NDL64250.1"/>
    </source>
</evidence>
<keyword evidence="3" id="KW-1185">Reference proteome</keyword>
<evidence type="ECO:0000313" key="3">
    <source>
        <dbReference type="Proteomes" id="UP000461443"/>
    </source>
</evidence>